<reference evidence="3 4" key="1">
    <citation type="submission" date="2019-07" db="EMBL/GenBank/DDBJ databases">
        <title>Quadrisphaera sp. strain DD2A genome sequencing and assembly.</title>
        <authorList>
            <person name="Kim I."/>
        </authorList>
    </citation>
    <scope>NUCLEOTIDE SEQUENCE [LARGE SCALE GENOMIC DNA]</scope>
    <source>
        <strain evidence="3 4">DD2A</strain>
    </source>
</reference>
<dbReference type="Gene3D" id="3.90.550.10">
    <property type="entry name" value="Spore Coat Polysaccharide Biosynthesis Protein SpsA, Chain A"/>
    <property type="match status" value="1"/>
</dbReference>
<dbReference type="Pfam" id="PF00535">
    <property type="entry name" value="Glycos_transf_2"/>
    <property type="match status" value="1"/>
</dbReference>
<dbReference type="SUPFAM" id="SSF53448">
    <property type="entry name" value="Nucleotide-diphospho-sugar transferases"/>
    <property type="match status" value="1"/>
</dbReference>
<evidence type="ECO:0000313" key="4">
    <source>
        <dbReference type="Proteomes" id="UP000321234"/>
    </source>
</evidence>
<organism evidence="3 4">
    <name type="scientific">Quadrisphaera setariae</name>
    <dbReference type="NCBI Taxonomy" id="2593304"/>
    <lineage>
        <taxon>Bacteria</taxon>
        <taxon>Bacillati</taxon>
        <taxon>Actinomycetota</taxon>
        <taxon>Actinomycetes</taxon>
        <taxon>Kineosporiales</taxon>
        <taxon>Kineosporiaceae</taxon>
        <taxon>Quadrisphaera</taxon>
    </lineage>
</organism>
<dbReference type="Proteomes" id="UP000321234">
    <property type="component" value="Unassembled WGS sequence"/>
</dbReference>
<protein>
    <submittedName>
        <fullName evidence="3">Glycosyltransferase</fullName>
    </submittedName>
</protein>
<dbReference type="GO" id="GO:0016740">
    <property type="term" value="F:transferase activity"/>
    <property type="evidence" value="ECO:0007669"/>
    <property type="project" value="UniProtKB-KW"/>
</dbReference>
<dbReference type="OrthoDB" id="9763050at2"/>
<dbReference type="InterPro" id="IPR050834">
    <property type="entry name" value="Glycosyltransf_2"/>
</dbReference>
<dbReference type="AlphaFoldDB" id="A0A5C8ZGW7"/>
<evidence type="ECO:0000259" key="2">
    <source>
        <dbReference type="Pfam" id="PF00535"/>
    </source>
</evidence>
<feature type="domain" description="Glycosyltransferase 2-like" evidence="2">
    <location>
        <begin position="36"/>
        <end position="149"/>
    </location>
</feature>
<dbReference type="PANTHER" id="PTHR43685:SF2">
    <property type="entry name" value="GLYCOSYLTRANSFERASE 2-LIKE DOMAIN-CONTAINING PROTEIN"/>
    <property type="match status" value="1"/>
</dbReference>
<dbReference type="EMBL" id="VKAC01000005">
    <property type="protein sequence ID" value="TXR56411.1"/>
    <property type="molecule type" value="Genomic_DNA"/>
</dbReference>
<proteinExistence type="predicted"/>
<feature type="region of interest" description="Disordered" evidence="1">
    <location>
        <begin position="1"/>
        <end position="31"/>
    </location>
</feature>
<dbReference type="InterPro" id="IPR029044">
    <property type="entry name" value="Nucleotide-diphossugar_trans"/>
</dbReference>
<feature type="compositionally biased region" description="Low complexity" evidence="1">
    <location>
        <begin position="1"/>
        <end position="21"/>
    </location>
</feature>
<comment type="caution">
    <text evidence="3">The sequence shown here is derived from an EMBL/GenBank/DDBJ whole genome shotgun (WGS) entry which is preliminary data.</text>
</comment>
<accession>A0A5C8ZGW7</accession>
<name>A0A5C8ZGW7_9ACTN</name>
<gene>
    <name evidence="3" type="ORF">FMM08_09945</name>
</gene>
<evidence type="ECO:0000256" key="1">
    <source>
        <dbReference type="SAM" id="MobiDB-lite"/>
    </source>
</evidence>
<dbReference type="InterPro" id="IPR001173">
    <property type="entry name" value="Glyco_trans_2-like"/>
</dbReference>
<keyword evidence="3" id="KW-0808">Transferase</keyword>
<evidence type="ECO:0000313" key="3">
    <source>
        <dbReference type="EMBL" id="TXR56411.1"/>
    </source>
</evidence>
<keyword evidence="4" id="KW-1185">Reference proteome</keyword>
<dbReference type="RefSeq" id="WP_147926204.1">
    <property type="nucleotide sequence ID" value="NZ_VKAC01000005.1"/>
</dbReference>
<dbReference type="PANTHER" id="PTHR43685">
    <property type="entry name" value="GLYCOSYLTRANSFERASE"/>
    <property type="match status" value="1"/>
</dbReference>
<sequence length="358" mass="37927">MSALTDTAPAGGPAPDAQGTTSPERSPGPAPAVEVTVLVPARDERGSIERCLGSVLSQQGVDFEVVVVDNGSTDGTTELLEALAERDPRVVVVPQPVPSIPVSLNAGLARARGRWLVRVDAHSTISEGYLAHAVERLREGRWAAVGGRKTAVGRTPVGRAVAAVLNSKLAVGGSTYHWGTEEQVVDHIPFGCYPTELVRQLGGWDTEIANNEDFEFDQRLRRQGEILFDPALTIDWDSRETVGALYRQYRRYGTGKPGVALRHPGSLKLRHLAPPLLVAYLAGAAVLGLRRPGLALAAVAPYAAGVVAVGSRISRSAPEGADRAAVPLALAAMQVGWGVGFWRGVSTLLRRRVAKGDA</sequence>